<evidence type="ECO:0000313" key="1">
    <source>
        <dbReference type="EMBL" id="TNN43453.1"/>
    </source>
</evidence>
<proteinExistence type="predicted"/>
<organism evidence="1 2">
    <name type="scientific">Liparis tanakae</name>
    <name type="common">Tanaka's snailfish</name>
    <dbReference type="NCBI Taxonomy" id="230148"/>
    <lineage>
        <taxon>Eukaryota</taxon>
        <taxon>Metazoa</taxon>
        <taxon>Chordata</taxon>
        <taxon>Craniata</taxon>
        <taxon>Vertebrata</taxon>
        <taxon>Euteleostomi</taxon>
        <taxon>Actinopterygii</taxon>
        <taxon>Neopterygii</taxon>
        <taxon>Teleostei</taxon>
        <taxon>Neoteleostei</taxon>
        <taxon>Acanthomorphata</taxon>
        <taxon>Eupercaria</taxon>
        <taxon>Perciformes</taxon>
        <taxon>Cottioidei</taxon>
        <taxon>Cottales</taxon>
        <taxon>Liparidae</taxon>
        <taxon>Liparis</taxon>
    </lineage>
</organism>
<comment type="caution">
    <text evidence="1">The sequence shown here is derived from an EMBL/GenBank/DDBJ whole genome shotgun (WGS) entry which is preliminary data.</text>
</comment>
<accession>A0A4Z2FRP5</accession>
<evidence type="ECO:0000313" key="2">
    <source>
        <dbReference type="Proteomes" id="UP000314294"/>
    </source>
</evidence>
<gene>
    <name evidence="1" type="ORF">EYF80_046382</name>
</gene>
<protein>
    <submittedName>
        <fullName evidence="1">Uncharacterized protein</fullName>
    </submittedName>
</protein>
<reference evidence="1 2" key="1">
    <citation type="submission" date="2019-03" db="EMBL/GenBank/DDBJ databases">
        <title>First draft genome of Liparis tanakae, snailfish: a comprehensive survey of snailfish specific genes.</title>
        <authorList>
            <person name="Kim W."/>
            <person name="Song I."/>
            <person name="Jeong J.-H."/>
            <person name="Kim D."/>
            <person name="Kim S."/>
            <person name="Ryu S."/>
            <person name="Song J.Y."/>
            <person name="Lee S.K."/>
        </authorList>
    </citation>
    <scope>NUCLEOTIDE SEQUENCE [LARGE SCALE GENOMIC DNA]</scope>
    <source>
        <tissue evidence="1">Muscle</tissue>
    </source>
</reference>
<keyword evidence="2" id="KW-1185">Reference proteome</keyword>
<sequence>MSSTERNNLLLLSLTAVPPHCASPPAVTPPRSREAGSERITVHLKRDECRDCKEQTKPLCSAACGRPSDPDAVSAES</sequence>
<name>A0A4Z2FRP5_9TELE</name>
<dbReference type="AlphaFoldDB" id="A0A4Z2FRP5"/>
<dbReference type="EMBL" id="SRLO01000965">
    <property type="protein sequence ID" value="TNN43453.1"/>
    <property type="molecule type" value="Genomic_DNA"/>
</dbReference>
<dbReference type="Proteomes" id="UP000314294">
    <property type="component" value="Unassembled WGS sequence"/>
</dbReference>